<dbReference type="GO" id="GO:0009279">
    <property type="term" value="C:cell outer membrane"/>
    <property type="evidence" value="ECO:0007669"/>
    <property type="project" value="UniProtKB-SubCell"/>
</dbReference>
<evidence type="ECO:0000256" key="1">
    <source>
        <dbReference type="ARBA" id="ARBA00004442"/>
    </source>
</evidence>
<evidence type="ECO:0000313" key="15">
    <source>
        <dbReference type="EMBL" id="ABM03687.1"/>
    </source>
</evidence>
<dbReference type="InterPro" id="IPR010827">
    <property type="entry name" value="BamA/TamA_POTRA"/>
</dbReference>
<keyword evidence="7" id="KW-0472">Membrane</keyword>
<feature type="domain" description="Bacterial surface antigen (D15)" evidence="12">
    <location>
        <begin position="267"/>
        <end position="572"/>
    </location>
</feature>
<dbReference type="Pfam" id="PF01103">
    <property type="entry name" value="Omp85"/>
    <property type="match status" value="1"/>
</dbReference>
<comment type="subcellular location">
    <subcellularLocation>
        <location evidence="1">Cell outer membrane</location>
    </subcellularLocation>
</comment>
<comment type="subunit">
    <text evidence="10">Interacts with TamB to form the translocation and assembly module (TAM).</text>
</comment>
<evidence type="ECO:0000256" key="3">
    <source>
        <dbReference type="ARBA" id="ARBA00015419"/>
    </source>
</evidence>
<evidence type="ECO:0000259" key="13">
    <source>
        <dbReference type="Pfam" id="PF07244"/>
    </source>
</evidence>
<evidence type="ECO:0000256" key="2">
    <source>
        <dbReference type="ARBA" id="ARBA00010248"/>
    </source>
</evidence>
<sequence>MKISKTLFFLLALLVHSSLYADVIFSIKGIDNKDVKENIVVFLKGLSQPQNANSQSYLQQVQSSTRQAVTALGYYQMKLDINVTGEAGKQTVTLLVNLGMATRITALNLKLLGEGSSDPDFLKIVKNFPLKKNDILHHGKYEQGKNQLKNMAQQHGYFDAKFSQASVDVISKNNSATVNIRFDTGIRYQFGELFFSPEDLPAKKLISSLQNFKAGDPYDSQTLMKFNTETNRTGYFKNISIVPEIKKKQGREIPLLVLAKMRPKDSFNAGIGVSTDEGIRGKFRWTRPWVNQYGHSIVGNVVASVPRQEASLAYNIPISDPLYHYYSIKTGYKFVDDNDTNTQQYLFSVGRYKRLENNWLRNVFVKYHNETGEQGQDDFSAELIMPGVSFSRIRLRGGLHPTWGDTQQYEIAVAHKSLFSSSNLFKIYGKAKFLRSYNKQQFFSTTEVGALYTDSIYNVPASMRFFAGGDQSIRGYSYESISPEDNDGYLIGGKYLAVQSLEYRFPVANNWKVATFIDAGTATSTFSEPISVGAGLGIIWSSPIGPVRFYAAAPVNNADTTLNKWMLHFMIGPEL</sequence>
<dbReference type="KEGG" id="pin:Ping_1915"/>
<evidence type="ECO:0000256" key="9">
    <source>
        <dbReference type="ARBA" id="ARBA00033063"/>
    </source>
</evidence>
<dbReference type="AlphaFoldDB" id="A1SW22"/>
<dbReference type="PANTHER" id="PTHR12815">
    <property type="entry name" value="SORTING AND ASSEMBLY MACHINERY SAMM50 PROTEIN FAMILY MEMBER"/>
    <property type="match status" value="1"/>
</dbReference>
<dbReference type="Pfam" id="PF07244">
    <property type="entry name" value="POTRA"/>
    <property type="match status" value="1"/>
</dbReference>
<evidence type="ECO:0000256" key="4">
    <source>
        <dbReference type="ARBA" id="ARBA00022452"/>
    </source>
</evidence>
<feature type="domain" description="TamA POTRA" evidence="14">
    <location>
        <begin position="26"/>
        <end position="97"/>
    </location>
</feature>
<name>A1SW22_PSYIN</name>
<feature type="signal peptide" evidence="11">
    <location>
        <begin position="1"/>
        <end position="21"/>
    </location>
</feature>
<reference evidence="15 16" key="1">
    <citation type="submission" date="2007-01" db="EMBL/GenBank/DDBJ databases">
        <title>Complete sequence of Psychromonas ingrahamii 37.</title>
        <authorList>
            <consortium name="US DOE Joint Genome Institute"/>
            <person name="Copeland A."/>
            <person name="Lucas S."/>
            <person name="Lapidus A."/>
            <person name="Barry K."/>
            <person name="Detter J.C."/>
            <person name="Glavina del Rio T."/>
            <person name="Hammon N."/>
            <person name="Israni S."/>
            <person name="Dalin E."/>
            <person name="Tice H."/>
            <person name="Pitluck S."/>
            <person name="Thompson L.S."/>
            <person name="Brettin T."/>
            <person name="Bruce D."/>
            <person name="Han C."/>
            <person name="Tapia R."/>
            <person name="Schmutz J."/>
            <person name="Larimer F."/>
            <person name="Land M."/>
            <person name="Hauser L."/>
            <person name="Kyrpides N."/>
            <person name="Ivanova N."/>
            <person name="Staley J."/>
            <person name="Richardson P."/>
        </authorList>
    </citation>
    <scope>NUCLEOTIDE SEQUENCE [LARGE SCALE GENOMIC DNA]</scope>
    <source>
        <strain evidence="15 16">37</strain>
    </source>
</reference>
<organism evidence="15 16">
    <name type="scientific">Psychromonas ingrahamii (strain DSM 17664 / CCUG 51855 / 37)</name>
    <dbReference type="NCBI Taxonomy" id="357804"/>
    <lineage>
        <taxon>Bacteria</taxon>
        <taxon>Pseudomonadati</taxon>
        <taxon>Pseudomonadota</taxon>
        <taxon>Gammaproteobacteria</taxon>
        <taxon>Alteromonadales</taxon>
        <taxon>Psychromonadaceae</taxon>
        <taxon>Psychromonas</taxon>
    </lineage>
</organism>
<evidence type="ECO:0000256" key="8">
    <source>
        <dbReference type="ARBA" id="ARBA00023237"/>
    </source>
</evidence>
<gene>
    <name evidence="15" type="ordered locus">Ping_1915</name>
</gene>
<dbReference type="Gene3D" id="2.40.160.50">
    <property type="entry name" value="membrane protein fhac: a member of the omp85/tpsb transporter family"/>
    <property type="match status" value="1"/>
</dbReference>
<evidence type="ECO:0000256" key="11">
    <source>
        <dbReference type="SAM" id="SignalP"/>
    </source>
</evidence>
<dbReference type="OrthoDB" id="9803054at2"/>
<keyword evidence="5" id="KW-0812">Transmembrane</keyword>
<evidence type="ECO:0000256" key="7">
    <source>
        <dbReference type="ARBA" id="ARBA00023136"/>
    </source>
</evidence>
<evidence type="ECO:0000313" key="16">
    <source>
        <dbReference type="Proteomes" id="UP000000639"/>
    </source>
</evidence>
<dbReference type="HOGENOM" id="CLU_018618_1_0_6"/>
<evidence type="ECO:0000259" key="14">
    <source>
        <dbReference type="Pfam" id="PF17243"/>
    </source>
</evidence>
<dbReference type="EMBL" id="CP000510">
    <property type="protein sequence ID" value="ABM03687.1"/>
    <property type="molecule type" value="Genomic_DNA"/>
</dbReference>
<dbReference type="GO" id="GO:0097347">
    <property type="term" value="C:TAM protein secretion complex"/>
    <property type="evidence" value="ECO:0007669"/>
    <property type="project" value="TreeGrafter"/>
</dbReference>
<dbReference type="RefSeq" id="WP_011770247.1">
    <property type="nucleotide sequence ID" value="NC_008709.1"/>
</dbReference>
<keyword evidence="16" id="KW-1185">Reference proteome</keyword>
<dbReference type="InterPro" id="IPR039910">
    <property type="entry name" value="D15-like"/>
</dbReference>
<feature type="domain" description="POTRA" evidence="13">
    <location>
        <begin position="124"/>
        <end position="183"/>
    </location>
</feature>
<keyword evidence="6 11" id="KW-0732">Signal</keyword>
<accession>A1SW22</accession>
<dbReference type="STRING" id="357804.Ping_1915"/>
<dbReference type="PANTHER" id="PTHR12815:SF47">
    <property type="entry name" value="TRANSLOCATION AND ASSEMBLY MODULE SUBUNIT TAMA"/>
    <property type="match status" value="1"/>
</dbReference>
<protein>
    <recommendedName>
        <fullName evidence="3">Translocation and assembly module subunit TamA</fullName>
    </recommendedName>
    <alternativeName>
        <fullName evidence="9">Autotransporter assembly factor TamA</fullName>
    </alternativeName>
</protein>
<dbReference type="GO" id="GO:0009306">
    <property type="term" value="P:protein secretion"/>
    <property type="evidence" value="ECO:0007669"/>
    <property type="project" value="TreeGrafter"/>
</dbReference>
<dbReference type="Pfam" id="PF17243">
    <property type="entry name" value="POTRA_TamA_1"/>
    <property type="match status" value="1"/>
</dbReference>
<proteinExistence type="inferred from homology"/>
<dbReference type="InterPro" id="IPR000184">
    <property type="entry name" value="Bac_surfAg_D15"/>
</dbReference>
<feature type="chain" id="PRO_5002637530" description="Translocation and assembly module subunit TamA" evidence="11">
    <location>
        <begin position="22"/>
        <end position="575"/>
    </location>
</feature>
<evidence type="ECO:0000256" key="6">
    <source>
        <dbReference type="ARBA" id="ARBA00022729"/>
    </source>
</evidence>
<keyword evidence="4" id="KW-1134">Transmembrane beta strand</keyword>
<evidence type="ECO:0000256" key="10">
    <source>
        <dbReference type="ARBA" id="ARBA00093548"/>
    </source>
</evidence>
<keyword evidence="8" id="KW-0998">Cell outer membrane</keyword>
<dbReference type="InterPro" id="IPR035243">
    <property type="entry name" value="TamA_POTRA_Dom_1"/>
</dbReference>
<dbReference type="Proteomes" id="UP000000639">
    <property type="component" value="Chromosome"/>
</dbReference>
<comment type="similarity">
    <text evidence="2">Belongs to the TamA family.</text>
</comment>
<dbReference type="eggNOG" id="COG0729">
    <property type="taxonomic scope" value="Bacteria"/>
</dbReference>
<evidence type="ECO:0000259" key="12">
    <source>
        <dbReference type="Pfam" id="PF01103"/>
    </source>
</evidence>
<dbReference type="Gene3D" id="3.10.20.310">
    <property type="entry name" value="membrane protein fhac"/>
    <property type="match status" value="3"/>
</dbReference>
<evidence type="ECO:0000256" key="5">
    <source>
        <dbReference type="ARBA" id="ARBA00022692"/>
    </source>
</evidence>